<dbReference type="SUPFAM" id="SSF53335">
    <property type="entry name" value="S-adenosyl-L-methionine-dependent methyltransferases"/>
    <property type="match status" value="1"/>
</dbReference>
<dbReference type="EMBL" id="LS991952">
    <property type="protein sequence ID" value="SYV95610.1"/>
    <property type="molecule type" value="Genomic_DNA"/>
</dbReference>
<dbReference type="InterPro" id="IPR003356">
    <property type="entry name" value="DNA_methylase_A-5"/>
</dbReference>
<evidence type="ECO:0000313" key="8">
    <source>
        <dbReference type="EMBL" id="SYV95610.1"/>
    </source>
</evidence>
<gene>
    <name evidence="8" type="ORF">NCTC10115_01495</name>
</gene>
<comment type="catalytic activity">
    <reaction evidence="6">
        <text>a 2'-deoxyadenosine in DNA + S-adenosyl-L-methionine = an N(6)-methyl-2'-deoxyadenosine in DNA + S-adenosyl-L-homocysteine + H(+)</text>
        <dbReference type="Rhea" id="RHEA:15197"/>
        <dbReference type="Rhea" id="RHEA-COMP:12418"/>
        <dbReference type="Rhea" id="RHEA-COMP:12419"/>
        <dbReference type="ChEBI" id="CHEBI:15378"/>
        <dbReference type="ChEBI" id="CHEBI:57856"/>
        <dbReference type="ChEBI" id="CHEBI:59789"/>
        <dbReference type="ChEBI" id="CHEBI:90615"/>
        <dbReference type="ChEBI" id="CHEBI:90616"/>
        <dbReference type="EC" id="2.1.1.72"/>
    </reaction>
</comment>
<evidence type="ECO:0000256" key="5">
    <source>
        <dbReference type="ARBA" id="ARBA00022747"/>
    </source>
</evidence>
<accession>A0A3B0PIF5</accession>
<dbReference type="InterPro" id="IPR051537">
    <property type="entry name" value="DNA_Adenine_Mtase"/>
</dbReference>
<dbReference type="GO" id="GO:0003677">
    <property type="term" value="F:DNA binding"/>
    <property type="evidence" value="ECO:0007669"/>
    <property type="project" value="InterPro"/>
</dbReference>
<evidence type="ECO:0000256" key="4">
    <source>
        <dbReference type="ARBA" id="ARBA00022691"/>
    </source>
</evidence>
<evidence type="ECO:0000256" key="3">
    <source>
        <dbReference type="ARBA" id="ARBA00022679"/>
    </source>
</evidence>
<dbReference type="GO" id="GO:0009307">
    <property type="term" value="P:DNA restriction-modification system"/>
    <property type="evidence" value="ECO:0007669"/>
    <property type="project" value="UniProtKB-KW"/>
</dbReference>
<evidence type="ECO:0000313" key="9">
    <source>
        <dbReference type="Proteomes" id="UP000260136"/>
    </source>
</evidence>
<keyword evidence="4" id="KW-0949">S-adenosyl-L-methionine</keyword>
<dbReference type="PANTHER" id="PTHR42933:SF1">
    <property type="entry name" value="SITE-SPECIFIC DNA-METHYLTRANSFERASE (ADENINE-SPECIFIC)"/>
    <property type="match status" value="1"/>
</dbReference>
<dbReference type="GO" id="GO:0032259">
    <property type="term" value="P:methylation"/>
    <property type="evidence" value="ECO:0007669"/>
    <property type="project" value="UniProtKB-KW"/>
</dbReference>
<feature type="non-terminal residue" evidence="8">
    <location>
        <position position="107"/>
    </location>
</feature>
<reference evidence="9" key="1">
    <citation type="submission" date="2018-06" db="EMBL/GenBank/DDBJ databases">
        <authorList>
            <consortium name="Pathogen Informatics"/>
        </authorList>
    </citation>
    <scope>NUCLEOTIDE SEQUENCE [LARGE SCALE GENOMIC DNA]</scope>
    <source>
        <strain evidence="9">NCTC10115</strain>
    </source>
</reference>
<dbReference type="GO" id="GO:0008170">
    <property type="term" value="F:N-methyltransferase activity"/>
    <property type="evidence" value="ECO:0007669"/>
    <property type="project" value="InterPro"/>
</dbReference>
<keyword evidence="5" id="KW-0680">Restriction system</keyword>
<sequence>MFAANAGKKAGEFYTPHEVSQLMSVIAANHLKGLKNVSIYDPTSGSGSLLITLGRELKKIDKNVKIQYYAQEVIYTTYNITRMNLLMNDVHSVNMFAKCGDTLKEDW</sequence>
<dbReference type="InterPro" id="IPR029063">
    <property type="entry name" value="SAM-dependent_MTases_sf"/>
</dbReference>
<protein>
    <recommendedName>
        <fullName evidence="1">site-specific DNA-methyltransferase (adenine-specific)</fullName>
        <ecNumber evidence="1">2.1.1.72</ecNumber>
    </recommendedName>
</protein>
<keyword evidence="3 8" id="KW-0808">Transferase</keyword>
<dbReference type="PANTHER" id="PTHR42933">
    <property type="entry name" value="SLR6095 PROTEIN"/>
    <property type="match status" value="1"/>
</dbReference>
<dbReference type="GO" id="GO:0009007">
    <property type="term" value="F:site-specific DNA-methyltransferase (adenine-specific) activity"/>
    <property type="evidence" value="ECO:0007669"/>
    <property type="project" value="UniProtKB-EC"/>
</dbReference>
<dbReference type="EC" id="2.1.1.72" evidence="1"/>
<evidence type="ECO:0000259" key="7">
    <source>
        <dbReference type="Pfam" id="PF02384"/>
    </source>
</evidence>
<evidence type="ECO:0000256" key="2">
    <source>
        <dbReference type="ARBA" id="ARBA00022603"/>
    </source>
</evidence>
<dbReference type="Proteomes" id="UP000260136">
    <property type="component" value="Chromosome"/>
</dbReference>
<dbReference type="Gene3D" id="3.40.50.150">
    <property type="entry name" value="Vaccinia Virus protein VP39"/>
    <property type="match status" value="1"/>
</dbReference>
<dbReference type="AlphaFoldDB" id="A0A3B0PIF5"/>
<dbReference type="Pfam" id="PF02384">
    <property type="entry name" value="N6_Mtase"/>
    <property type="match status" value="1"/>
</dbReference>
<name>A0A3B0PIF5_MYCGL</name>
<keyword evidence="2 8" id="KW-0489">Methyltransferase</keyword>
<evidence type="ECO:0000256" key="6">
    <source>
        <dbReference type="ARBA" id="ARBA00047942"/>
    </source>
</evidence>
<dbReference type="PRINTS" id="PR00507">
    <property type="entry name" value="N12N6MTFRASE"/>
</dbReference>
<organism evidence="8 9">
    <name type="scientific">Mycoplasmoides gallisepticum</name>
    <name type="common">Mycoplasma gallisepticum</name>
    <dbReference type="NCBI Taxonomy" id="2096"/>
    <lineage>
        <taxon>Bacteria</taxon>
        <taxon>Bacillati</taxon>
        <taxon>Mycoplasmatota</taxon>
        <taxon>Mycoplasmoidales</taxon>
        <taxon>Mycoplasmoidaceae</taxon>
        <taxon>Mycoplasmoides</taxon>
    </lineage>
</organism>
<proteinExistence type="predicted"/>
<feature type="domain" description="DNA methylase adenine-specific" evidence="7">
    <location>
        <begin position="1"/>
        <end position="107"/>
    </location>
</feature>
<evidence type="ECO:0000256" key="1">
    <source>
        <dbReference type="ARBA" id="ARBA00011900"/>
    </source>
</evidence>